<feature type="active site" description="Proton donor" evidence="8">
    <location>
        <position position="110"/>
    </location>
</feature>
<dbReference type="GO" id="GO:0006511">
    <property type="term" value="P:ubiquitin-dependent protein catabolic process"/>
    <property type="evidence" value="ECO:0007669"/>
    <property type="project" value="UniProtKB-UniRule"/>
</dbReference>
<dbReference type="PANTHER" id="PTHR10589">
    <property type="entry name" value="UBIQUITIN CARBOXYL-TERMINAL HYDROLASE"/>
    <property type="match status" value="1"/>
</dbReference>
<dbReference type="EMBL" id="JAODUP010000014">
    <property type="protein sequence ID" value="KAK2168815.1"/>
    <property type="molecule type" value="Genomic_DNA"/>
</dbReference>
<feature type="domain" description="UCH catalytic" evidence="9">
    <location>
        <begin position="1"/>
        <end position="170"/>
    </location>
</feature>
<evidence type="ECO:0000313" key="10">
    <source>
        <dbReference type="EMBL" id="KAK2168815.1"/>
    </source>
</evidence>
<dbReference type="EC" id="3.4.19.12" evidence="3 8"/>
<accession>A0AAD9KD03</accession>
<dbReference type="InterPro" id="IPR036959">
    <property type="entry name" value="Peptidase_C12_UCH_sf"/>
</dbReference>
<comment type="catalytic activity">
    <reaction evidence="1 8">
        <text>Thiol-dependent hydrolysis of ester, thioester, amide, peptide and isopeptide bonds formed by the C-terminal Gly of ubiquitin (a 76-residue protein attached to proteins as an intracellular targeting signal).</text>
        <dbReference type="EC" id="3.4.19.12"/>
    </reaction>
</comment>
<keyword evidence="5 8" id="KW-0833">Ubl conjugation pathway</keyword>
<name>A0AAD9KD03_9ANNE</name>
<evidence type="ECO:0000256" key="2">
    <source>
        <dbReference type="ARBA" id="ARBA00009326"/>
    </source>
</evidence>
<protein>
    <recommendedName>
        <fullName evidence="3 8">ubiquitinyl hydrolase 1</fullName>
        <ecNumber evidence="3 8">3.4.19.12</ecNumber>
    </recommendedName>
</protein>
<comment type="similarity">
    <text evidence="2 8">Belongs to the peptidase C12 family.</text>
</comment>
<keyword evidence="6 8" id="KW-0378">Hydrolase</keyword>
<feature type="active site" description="Nucleophile" evidence="8">
    <location>
        <position position="59"/>
    </location>
</feature>
<gene>
    <name evidence="10" type="ORF">LSH36_14g12000</name>
</gene>
<dbReference type="Gene3D" id="3.40.532.10">
    <property type="entry name" value="Peptidase C12, ubiquitin carboxyl-terminal hydrolase"/>
    <property type="match status" value="2"/>
</dbReference>
<organism evidence="10 11">
    <name type="scientific">Paralvinella palmiformis</name>
    <dbReference type="NCBI Taxonomy" id="53620"/>
    <lineage>
        <taxon>Eukaryota</taxon>
        <taxon>Metazoa</taxon>
        <taxon>Spiralia</taxon>
        <taxon>Lophotrochozoa</taxon>
        <taxon>Annelida</taxon>
        <taxon>Polychaeta</taxon>
        <taxon>Sedentaria</taxon>
        <taxon>Canalipalpata</taxon>
        <taxon>Terebellida</taxon>
        <taxon>Terebelliformia</taxon>
        <taxon>Alvinellidae</taxon>
        <taxon>Paralvinella</taxon>
    </lineage>
</organism>
<keyword evidence="4 8" id="KW-0645">Protease</keyword>
<comment type="caution">
    <text evidence="10">The sequence shown here is derived from an EMBL/GenBank/DDBJ whole genome shotgun (WGS) entry which is preliminary data.</text>
</comment>
<evidence type="ECO:0000256" key="7">
    <source>
        <dbReference type="ARBA" id="ARBA00022807"/>
    </source>
</evidence>
<dbReference type="GO" id="GO:0016579">
    <property type="term" value="P:protein deubiquitination"/>
    <property type="evidence" value="ECO:0007669"/>
    <property type="project" value="TreeGrafter"/>
</dbReference>
<dbReference type="Proteomes" id="UP001208570">
    <property type="component" value="Unassembled WGS sequence"/>
</dbReference>
<dbReference type="GO" id="GO:0005737">
    <property type="term" value="C:cytoplasm"/>
    <property type="evidence" value="ECO:0007669"/>
    <property type="project" value="TreeGrafter"/>
</dbReference>
<evidence type="ECO:0000256" key="3">
    <source>
        <dbReference type="ARBA" id="ARBA00012759"/>
    </source>
</evidence>
<evidence type="ECO:0000313" key="11">
    <source>
        <dbReference type="Proteomes" id="UP001208570"/>
    </source>
</evidence>
<dbReference type="InterPro" id="IPR001578">
    <property type="entry name" value="Peptidase_C12_UCH"/>
</dbReference>
<evidence type="ECO:0000256" key="8">
    <source>
        <dbReference type="PROSITE-ProRule" id="PRU01393"/>
    </source>
</evidence>
<feature type="site" description="Transition state stabilizer" evidence="8">
    <location>
        <position position="53"/>
    </location>
</feature>
<keyword evidence="7 8" id="KW-0788">Thiol protease</keyword>
<dbReference type="GO" id="GO:0004843">
    <property type="term" value="F:cysteine-type deubiquitinase activity"/>
    <property type="evidence" value="ECO:0007669"/>
    <property type="project" value="UniProtKB-UniRule"/>
</dbReference>
<dbReference type="PROSITE" id="PS52048">
    <property type="entry name" value="UCH_DOMAIN"/>
    <property type="match status" value="1"/>
</dbReference>
<evidence type="ECO:0000256" key="1">
    <source>
        <dbReference type="ARBA" id="ARBA00000707"/>
    </source>
</evidence>
<dbReference type="PANTHER" id="PTHR10589:SF17">
    <property type="entry name" value="UBIQUITIN CARBOXYL-TERMINAL HYDROLASE"/>
    <property type="match status" value="1"/>
</dbReference>
<evidence type="ECO:0000256" key="4">
    <source>
        <dbReference type="ARBA" id="ARBA00022670"/>
    </source>
</evidence>
<dbReference type="AlphaFoldDB" id="A0AAD9KD03"/>
<evidence type="ECO:0000259" key="9">
    <source>
        <dbReference type="PROSITE" id="PS52048"/>
    </source>
</evidence>
<dbReference type="InterPro" id="IPR038765">
    <property type="entry name" value="Papain-like_cys_pep_sf"/>
</dbReference>
<proteinExistence type="inferred from homology"/>
<feature type="site" description="Important for enzyme activity" evidence="8">
    <location>
        <position position="125"/>
    </location>
</feature>
<dbReference type="SUPFAM" id="SSF54001">
    <property type="entry name" value="Cysteine proteinases"/>
    <property type="match status" value="1"/>
</dbReference>
<reference evidence="10" key="1">
    <citation type="journal article" date="2023" name="Mol. Biol. Evol.">
        <title>Third-Generation Sequencing Reveals the Adaptive Role of the Epigenome in Three Deep-Sea Polychaetes.</title>
        <authorList>
            <person name="Perez M."/>
            <person name="Aroh O."/>
            <person name="Sun Y."/>
            <person name="Lan Y."/>
            <person name="Juniper S.K."/>
            <person name="Young C.R."/>
            <person name="Angers B."/>
            <person name="Qian P.Y."/>
        </authorList>
    </citation>
    <scope>NUCLEOTIDE SEQUENCE</scope>
    <source>
        <strain evidence="10">P08H-3</strain>
    </source>
</reference>
<evidence type="ECO:0000256" key="5">
    <source>
        <dbReference type="ARBA" id="ARBA00022786"/>
    </source>
</evidence>
<keyword evidence="11" id="KW-1185">Reference proteome</keyword>
<dbReference type="Pfam" id="PF01088">
    <property type="entry name" value="Peptidase_C12"/>
    <property type="match status" value="2"/>
</dbReference>
<sequence length="172" mass="19072">MFNSFRSVDDKTKLRKLQLTDLMPFIMKLIVKSSEKELIGQIDSSADVYFIKQTIGNACGTIGLIHALCNNAAKLGFDSKFLMAFGEAHDESAQEGQTQAPPREDKLDLHFVAFVHKSGKLIELDGRKDGPIIHGSTTEDTLLEDSAEVVKKFMSRDPDSLKFTVIALVKPE</sequence>
<evidence type="ECO:0000256" key="6">
    <source>
        <dbReference type="ARBA" id="ARBA00022801"/>
    </source>
</evidence>